<dbReference type="EMBL" id="CM046117">
    <property type="protein sequence ID" value="KAI8437195.1"/>
    <property type="molecule type" value="Genomic_DNA"/>
</dbReference>
<dbReference type="Proteomes" id="UP001064048">
    <property type="component" value="Chromosome 17"/>
</dbReference>
<name>A0ACC0KLM8_CHOFU</name>
<evidence type="ECO:0000313" key="1">
    <source>
        <dbReference type="EMBL" id="KAI8437195.1"/>
    </source>
</evidence>
<evidence type="ECO:0000313" key="2">
    <source>
        <dbReference type="Proteomes" id="UP001064048"/>
    </source>
</evidence>
<protein>
    <submittedName>
        <fullName evidence="1">Uncharacterized protein</fullName>
    </submittedName>
</protein>
<gene>
    <name evidence="1" type="ORF">MSG28_010520</name>
</gene>
<comment type="caution">
    <text evidence="1">The sequence shown here is derived from an EMBL/GenBank/DDBJ whole genome shotgun (WGS) entry which is preliminary data.</text>
</comment>
<keyword evidence="2" id="KW-1185">Reference proteome</keyword>
<sequence>MSSDSSDVTKVEGAGGGGGAEQPARRGLEEEFNVQRARMKELFLQKEEDLRQLNSEKEQLQSEVAGLRAELEQLQNLSENQKSDILSLQLLVNETVEASATGFEEQRKLRQRCADLEQQLAQLRHQQDVSIAPATLVRSLARKLGADSEDQPPKKPVEEGEIHRYETELTALKNKLRDTDSQLQEALKSKTTNVNVATSSSGDTRPDPEGARACDMCNNYEKQLVLEQREAAAARERRDMLEQALKLATEELEGARSIHEETIRSWHAERAASTTALEELRAAVDGARSTLADSTAAAHQASQRALQQVTTLTVQRETLQRQLDSLECDNAMLIGRFTKKAEEMQSEFIDLPDSVEELQLCMLELREQLICVQIGREEALAAERDLRGQLVEHAAACQRQDTALQHASQQLQHAR</sequence>
<organism evidence="1 2">
    <name type="scientific">Choristoneura fumiferana</name>
    <name type="common">Spruce budworm moth</name>
    <name type="synonym">Archips fumiferana</name>
    <dbReference type="NCBI Taxonomy" id="7141"/>
    <lineage>
        <taxon>Eukaryota</taxon>
        <taxon>Metazoa</taxon>
        <taxon>Ecdysozoa</taxon>
        <taxon>Arthropoda</taxon>
        <taxon>Hexapoda</taxon>
        <taxon>Insecta</taxon>
        <taxon>Pterygota</taxon>
        <taxon>Neoptera</taxon>
        <taxon>Endopterygota</taxon>
        <taxon>Lepidoptera</taxon>
        <taxon>Glossata</taxon>
        <taxon>Ditrysia</taxon>
        <taxon>Tortricoidea</taxon>
        <taxon>Tortricidae</taxon>
        <taxon>Tortricinae</taxon>
        <taxon>Choristoneura</taxon>
    </lineage>
</organism>
<reference evidence="1 2" key="1">
    <citation type="journal article" date="2022" name="Genome Biol. Evol.">
        <title>The Spruce Budworm Genome: Reconstructing the Evolutionary History of Antifreeze Proteins.</title>
        <authorList>
            <person name="Beliveau C."/>
            <person name="Gagne P."/>
            <person name="Picq S."/>
            <person name="Vernygora O."/>
            <person name="Keeling C.I."/>
            <person name="Pinkney K."/>
            <person name="Doucet D."/>
            <person name="Wen F."/>
            <person name="Johnston J.S."/>
            <person name="Maaroufi H."/>
            <person name="Boyle B."/>
            <person name="Laroche J."/>
            <person name="Dewar K."/>
            <person name="Juretic N."/>
            <person name="Blackburn G."/>
            <person name="Nisole A."/>
            <person name="Brunet B."/>
            <person name="Brandao M."/>
            <person name="Lumley L."/>
            <person name="Duan J."/>
            <person name="Quan G."/>
            <person name="Lucarotti C.J."/>
            <person name="Roe A.D."/>
            <person name="Sperling F.A.H."/>
            <person name="Levesque R.C."/>
            <person name="Cusson M."/>
        </authorList>
    </citation>
    <scope>NUCLEOTIDE SEQUENCE [LARGE SCALE GENOMIC DNA]</scope>
    <source>
        <strain evidence="1">Glfc:IPQL:Cfum</strain>
    </source>
</reference>
<proteinExistence type="predicted"/>
<accession>A0ACC0KLM8</accession>